<dbReference type="AlphaFoldDB" id="A0AAD5Y9M6"/>
<feature type="coiled-coil region" evidence="1">
    <location>
        <begin position="534"/>
        <end position="597"/>
    </location>
</feature>
<gene>
    <name evidence="2" type="ORF">NLI96_g12697</name>
</gene>
<comment type="caution">
    <text evidence="2">The sequence shown here is derived from an EMBL/GenBank/DDBJ whole genome shotgun (WGS) entry which is preliminary data.</text>
</comment>
<dbReference type="Gene3D" id="1.10.287.1490">
    <property type="match status" value="1"/>
</dbReference>
<sequence>MSSLMTLRFMDRIRNPGIVTLADRIETTFAVSSAFPAPDHEVSQLEATNSAPVGPLVRNLVLSADKSRALAIADSLRLEVHKYQMEIKAKDDAIEGLETSLLTSREICKALVDQLSGTQEKERTLKLDLSASQEKCKSLSIQLSESQGKEQAASCLAKETQDRLNTVEEDLDESSAELAELRITVQHEKVACRTLRELAETEAKQHQSIIDLLRAKYSTTRNERDKKAKECDKWRQQFADYNARTQEGFKAKDKQITEIRTRLVLKQKELDEVHNDWHIDKEESDWVKKRWEEAREDLETANNDINALKGELDKKDAMIANTQRELRSLQEEFRAYRQKTEEDAQRQRAHIETLYKELDESSEEIENCYVEIKDTLLKLDASEDKAHSLCAQVEEKDASIQTLQAQLDQADDDIRLAKEDYTLEINTLTGQLVEKDSMLSVARIALDDTKTDLEAANSMVFTLSAQLSDKTTALSDAQDEVTGIKVALKTAEDKLCAEEAAHQDSVTFSDAKTLELSRELVQHDQLIAHLIECEEAALKDVARLEATNKDLNDRILTLESQTSSIPISPSSDPIASIDEVSTELEDALAKNAVLEAMIIETEVLNADLTGAFVQECDAHDATRKDVQSLQTRLAVASKDLKVANEKIETLQYQMESREVEYHSLEQKVSEVVTEMNKEIAQLGQSKKSIEELLVAKVDRCDRLEKENMSLRGSQFNLATLTGSPLSDVTNSSVLSPPVRATHKKAGGSGWFHAGIFSPNAPFRWSSRASVSSPLASPSFSPCPAPFESPSVLHDDPFGIENVVPSVPPRI</sequence>
<organism evidence="2 3">
    <name type="scientific">Meripilus lineatus</name>
    <dbReference type="NCBI Taxonomy" id="2056292"/>
    <lineage>
        <taxon>Eukaryota</taxon>
        <taxon>Fungi</taxon>
        <taxon>Dikarya</taxon>
        <taxon>Basidiomycota</taxon>
        <taxon>Agaricomycotina</taxon>
        <taxon>Agaricomycetes</taxon>
        <taxon>Polyporales</taxon>
        <taxon>Meripilaceae</taxon>
        <taxon>Meripilus</taxon>
    </lineage>
</organism>
<evidence type="ECO:0000256" key="1">
    <source>
        <dbReference type="SAM" id="Coils"/>
    </source>
</evidence>
<feature type="coiled-coil region" evidence="1">
    <location>
        <begin position="157"/>
        <end position="216"/>
    </location>
</feature>
<name>A0AAD5Y9M6_9APHY</name>
<reference evidence="2" key="1">
    <citation type="submission" date="2022-07" db="EMBL/GenBank/DDBJ databases">
        <title>Genome Sequence of Physisporinus lineatus.</title>
        <authorList>
            <person name="Buettner E."/>
        </authorList>
    </citation>
    <scope>NUCLEOTIDE SEQUENCE</scope>
    <source>
        <strain evidence="2">VT162</strain>
    </source>
</reference>
<dbReference type="Proteomes" id="UP001212997">
    <property type="component" value="Unassembled WGS sequence"/>
</dbReference>
<evidence type="ECO:0000313" key="2">
    <source>
        <dbReference type="EMBL" id="KAJ3474016.1"/>
    </source>
</evidence>
<dbReference type="EMBL" id="JANAWD010001176">
    <property type="protein sequence ID" value="KAJ3474016.1"/>
    <property type="molecule type" value="Genomic_DNA"/>
</dbReference>
<feature type="coiled-coil region" evidence="1">
    <location>
        <begin position="626"/>
        <end position="706"/>
    </location>
</feature>
<keyword evidence="1" id="KW-0175">Coiled coil</keyword>
<feature type="coiled-coil region" evidence="1">
    <location>
        <begin position="288"/>
        <end position="420"/>
    </location>
</feature>
<protein>
    <submittedName>
        <fullName evidence="2">Uncharacterized protein</fullName>
    </submittedName>
</protein>
<accession>A0AAD5Y9M6</accession>
<proteinExistence type="predicted"/>
<evidence type="ECO:0000313" key="3">
    <source>
        <dbReference type="Proteomes" id="UP001212997"/>
    </source>
</evidence>
<keyword evidence="3" id="KW-1185">Reference proteome</keyword>